<evidence type="ECO:0000313" key="2">
    <source>
        <dbReference type="EMBL" id="CAF3813397.1"/>
    </source>
</evidence>
<evidence type="ECO:0000313" key="3">
    <source>
        <dbReference type="Proteomes" id="UP000663860"/>
    </source>
</evidence>
<sequence>MKIYLHYISFILFYYFGDCAQPYFPSQLLFFANDATLYAIDEVNQRAYISASYSVKQSETAYALKNFPYATPGSPQSKYYVQLLEGFPNIGCIYGTYWKYGGSTFNAFPSHWNNGTSFEIKNFMNFQYEMIYSNDSSVYEDYWYSKELCHPEGPKDVPCEEIFFRKNTNIPVRSTQVIETPWEVRQYTTTYLVISVGKPDDKYFDSIPKDWARTCRDVMLGISYNPQSTKIDLNKNVKFQAWLPSPPHQIDGNDTVQIGWKADECTDCFTWTPKQLYFNENNFHIKQILTITRVKNGPQTSLIPTFNGGGFDNIPVKNYTIIIE</sequence>
<dbReference type="AlphaFoldDB" id="A0A813MKK8"/>
<name>A0A813MKK8_9BILA</name>
<dbReference type="Proteomes" id="UP000663860">
    <property type="component" value="Unassembled WGS sequence"/>
</dbReference>
<organism evidence="1 3">
    <name type="scientific">Adineta steineri</name>
    <dbReference type="NCBI Taxonomy" id="433720"/>
    <lineage>
        <taxon>Eukaryota</taxon>
        <taxon>Metazoa</taxon>
        <taxon>Spiralia</taxon>
        <taxon>Gnathifera</taxon>
        <taxon>Rotifera</taxon>
        <taxon>Eurotatoria</taxon>
        <taxon>Bdelloidea</taxon>
        <taxon>Adinetida</taxon>
        <taxon>Adinetidae</taxon>
        <taxon>Adineta</taxon>
    </lineage>
</organism>
<dbReference type="Proteomes" id="UP000663868">
    <property type="component" value="Unassembled WGS sequence"/>
</dbReference>
<protein>
    <submittedName>
        <fullName evidence="1">Uncharacterized protein</fullName>
    </submittedName>
</protein>
<dbReference type="EMBL" id="CAJOBB010001129">
    <property type="protein sequence ID" value="CAF3813397.1"/>
    <property type="molecule type" value="Genomic_DNA"/>
</dbReference>
<comment type="caution">
    <text evidence="1">The sequence shown here is derived from an EMBL/GenBank/DDBJ whole genome shotgun (WGS) entry which is preliminary data.</text>
</comment>
<accession>A0A813MKK8</accession>
<proteinExistence type="predicted"/>
<evidence type="ECO:0000313" key="1">
    <source>
        <dbReference type="EMBL" id="CAF0723742.1"/>
    </source>
</evidence>
<dbReference type="EMBL" id="CAJNOE010000010">
    <property type="protein sequence ID" value="CAF0723742.1"/>
    <property type="molecule type" value="Genomic_DNA"/>
</dbReference>
<reference evidence="1" key="1">
    <citation type="submission" date="2021-02" db="EMBL/GenBank/DDBJ databases">
        <authorList>
            <person name="Nowell W R."/>
        </authorList>
    </citation>
    <scope>NUCLEOTIDE SEQUENCE</scope>
</reference>
<gene>
    <name evidence="1" type="ORF">IZO911_LOCUS2196</name>
    <name evidence="2" type="ORF">KXQ929_LOCUS17762</name>
</gene>